<evidence type="ECO:0000313" key="2">
    <source>
        <dbReference type="EMBL" id="KIL56294.1"/>
    </source>
</evidence>
<feature type="region of interest" description="Disordered" evidence="1">
    <location>
        <begin position="188"/>
        <end position="207"/>
    </location>
</feature>
<dbReference type="Proteomes" id="UP000054549">
    <property type="component" value="Unassembled WGS sequence"/>
</dbReference>
<dbReference type="HOGENOM" id="CLU_662165_0_0_1"/>
<protein>
    <submittedName>
        <fullName evidence="2">Uncharacterized protein</fullName>
    </submittedName>
</protein>
<dbReference type="EMBL" id="KN818432">
    <property type="protein sequence ID" value="KIL56294.1"/>
    <property type="molecule type" value="Genomic_DNA"/>
</dbReference>
<feature type="compositionally biased region" description="Low complexity" evidence="1">
    <location>
        <begin position="296"/>
        <end position="306"/>
    </location>
</feature>
<dbReference type="AlphaFoldDB" id="A0A0C2SQK4"/>
<keyword evidence="3" id="KW-1185">Reference proteome</keyword>
<reference evidence="2 3" key="1">
    <citation type="submission" date="2014-04" db="EMBL/GenBank/DDBJ databases">
        <title>Evolutionary Origins and Diversification of the Mycorrhizal Mutualists.</title>
        <authorList>
            <consortium name="DOE Joint Genome Institute"/>
            <consortium name="Mycorrhizal Genomics Consortium"/>
            <person name="Kohler A."/>
            <person name="Kuo A."/>
            <person name="Nagy L.G."/>
            <person name="Floudas D."/>
            <person name="Copeland A."/>
            <person name="Barry K.W."/>
            <person name="Cichocki N."/>
            <person name="Veneault-Fourrey C."/>
            <person name="LaButti K."/>
            <person name="Lindquist E.A."/>
            <person name="Lipzen A."/>
            <person name="Lundell T."/>
            <person name="Morin E."/>
            <person name="Murat C."/>
            <person name="Riley R."/>
            <person name="Ohm R."/>
            <person name="Sun H."/>
            <person name="Tunlid A."/>
            <person name="Henrissat B."/>
            <person name="Grigoriev I.V."/>
            <person name="Hibbett D.S."/>
            <person name="Martin F."/>
        </authorList>
    </citation>
    <scope>NUCLEOTIDE SEQUENCE [LARGE SCALE GENOMIC DNA]</scope>
    <source>
        <strain evidence="2 3">Koide BX008</strain>
    </source>
</reference>
<feature type="region of interest" description="Disordered" evidence="1">
    <location>
        <begin position="288"/>
        <end position="314"/>
    </location>
</feature>
<feature type="compositionally biased region" description="Acidic residues" evidence="1">
    <location>
        <begin position="363"/>
        <end position="375"/>
    </location>
</feature>
<feature type="region of interest" description="Disordered" evidence="1">
    <location>
        <begin position="338"/>
        <end position="400"/>
    </location>
</feature>
<feature type="compositionally biased region" description="Polar residues" evidence="1">
    <location>
        <begin position="188"/>
        <end position="197"/>
    </location>
</feature>
<accession>A0A0C2SQK4</accession>
<proteinExistence type="predicted"/>
<evidence type="ECO:0000313" key="3">
    <source>
        <dbReference type="Proteomes" id="UP000054549"/>
    </source>
</evidence>
<gene>
    <name evidence="2" type="ORF">M378DRAFT_17205</name>
</gene>
<organism evidence="2 3">
    <name type="scientific">Amanita muscaria (strain Koide BX008)</name>
    <dbReference type="NCBI Taxonomy" id="946122"/>
    <lineage>
        <taxon>Eukaryota</taxon>
        <taxon>Fungi</taxon>
        <taxon>Dikarya</taxon>
        <taxon>Basidiomycota</taxon>
        <taxon>Agaricomycotina</taxon>
        <taxon>Agaricomycetes</taxon>
        <taxon>Agaricomycetidae</taxon>
        <taxon>Agaricales</taxon>
        <taxon>Pluteineae</taxon>
        <taxon>Amanitaceae</taxon>
        <taxon>Amanita</taxon>
    </lineage>
</organism>
<sequence length="415" mass="45765">MFDRNRAFWCRDKVSVFRSPAKNIHLQSPSRERDDVPTPTTVIDTPTVVADSASVDGIDTPSTSTARATDDDGSASLQDPLTSTSKINRWWLTGWGRGGLENCVDLRLYLQLTRTHPQSRPNQAKSDERQRTCLGRLESQFLIQPFQPRQRQQLLSPAPKIWLDRPLPYYASSNNVASSAREVSLVSSPSIHEQAGSSDELPPKNIQGSSLRAVVHVTRVMTSDYGSVGKYVSPQVAELAHMLMKQARGEEVVFREKDNEKLKDAITRNKITSFESPSYQCRPSHQLNTFRNPAISNSSTSNPHSSAAKPAVPGWSAARPYTTLLLLLRARDCKSTAPACPTGMKVADRQEDNNWPGDASDDRLEENDEKGDEEGSLTGGGGDTRSLKEGDEEGSFTGGSGEYYRLEYFASDAVV</sequence>
<dbReference type="STRING" id="946122.A0A0C2SQK4"/>
<feature type="region of interest" description="Disordered" evidence="1">
    <location>
        <begin position="52"/>
        <end position="80"/>
    </location>
</feature>
<dbReference type="InParanoid" id="A0A0C2SQK4"/>
<name>A0A0C2SQK4_AMAMK</name>
<evidence type="ECO:0000256" key="1">
    <source>
        <dbReference type="SAM" id="MobiDB-lite"/>
    </source>
</evidence>